<evidence type="ECO:0000256" key="2">
    <source>
        <dbReference type="ARBA" id="ARBA00022448"/>
    </source>
</evidence>
<dbReference type="GO" id="GO:0005783">
    <property type="term" value="C:endoplasmic reticulum"/>
    <property type="evidence" value="ECO:0007669"/>
    <property type="project" value="UniProtKB-SubCell"/>
</dbReference>
<name>A0AAV9VZ55_9PEZI</name>
<evidence type="ECO:0000313" key="8">
    <source>
        <dbReference type="Proteomes" id="UP001370758"/>
    </source>
</evidence>
<keyword evidence="8" id="KW-1185">Reference proteome</keyword>
<dbReference type="PANTHER" id="PTHR40787:SF3">
    <property type="entry name" value="PROTEIN TRANSPORT PROTEIN SEC39"/>
    <property type="match status" value="1"/>
</dbReference>
<dbReference type="PANTHER" id="PTHR40787">
    <property type="entry name" value="SECRETED PROTEIN"/>
    <property type="match status" value="1"/>
</dbReference>
<keyword evidence="3" id="KW-0256">Endoplasmic reticulum</keyword>
<proteinExistence type="predicted"/>
<dbReference type="InterPro" id="IPR013244">
    <property type="entry name" value="Sec39_domain"/>
</dbReference>
<comment type="subcellular location">
    <subcellularLocation>
        <location evidence="1">Endoplasmic reticulum</location>
    </subcellularLocation>
</comment>
<dbReference type="Proteomes" id="UP001370758">
    <property type="component" value="Unassembled WGS sequence"/>
</dbReference>
<keyword evidence="4" id="KW-0653">Protein transport</keyword>
<protein>
    <recommendedName>
        <fullName evidence="6">Sec39 domain-containing protein</fullName>
    </recommendedName>
</protein>
<dbReference type="GO" id="GO:0006890">
    <property type="term" value="P:retrograde vesicle-mediated transport, Golgi to endoplasmic reticulum"/>
    <property type="evidence" value="ECO:0007669"/>
    <property type="project" value="InterPro"/>
</dbReference>
<evidence type="ECO:0000256" key="5">
    <source>
        <dbReference type="SAM" id="MobiDB-lite"/>
    </source>
</evidence>
<feature type="compositionally biased region" description="Basic and acidic residues" evidence="5">
    <location>
        <begin position="720"/>
        <end position="738"/>
    </location>
</feature>
<reference evidence="7 8" key="1">
    <citation type="submission" date="2023-08" db="EMBL/GenBank/DDBJ databases">
        <authorList>
            <person name="Palmer J.M."/>
        </authorList>
    </citation>
    <scope>NUCLEOTIDE SEQUENCE [LARGE SCALE GENOMIC DNA]</scope>
    <source>
        <strain evidence="7 8">TWF481</strain>
    </source>
</reference>
<evidence type="ECO:0000313" key="7">
    <source>
        <dbReference type="EMBL" id="KAK6498505.1"/>
    </source>
</evidence>
<dbReference type="Pfam" id="PF08314">
    <property type="entry name" value="Sec39"/>
    <property type="match status" value="1"/>
</dbReference>
<evidence type="ECO:0000259" key="6">
    <source>
        <dbReference type="Pfam" id="PF08314"/>
    </source>
</evidence>
<evidence type="ECO:0000256" key="1">
    <source>
        <dbReference type="ARBA" id="ARBA00004240"/>
    </source>
</evidence>
<comment type="caution">
    <text evidence="7">The sequence shown here is derived from an EMBL/GenBank/DDBJ whole genome shotgun (WGS) entry which is preliminary data.</text>
</comment>
<sequence>MEDTTEPIEERLTRSRAILLSLYFASRGEVESLRGVFCGYGEFLREVGGEVLVGYLPESLPVSSYAGLMREWFGGDVRGGKVDGAYVADIDEESAGRTLEGIGFPRGIGRGVLEVVRERVWVIDGATGDLGVMRELVGEFGDDGGVREWDEGVFGVFEGVVLRGGEVGIKAFEGMEGREGVRLILGGVLGDVNGGMGGLGGYIGYKGCEEAGWGWVCEWMEGLGWEDLWRVVMEWETPRGEWGRVVMRRCYSSSSSAEVARMGDMLRKLVGVMKIDVNAVTDEEVERFVERSAGSPRYLEELTTPSPVTIKLLQGFIVSVEKFAGFPLKTSVKEVMRMKFFGSRGDQIGLLKRALAGGKGRSEGWYREVRGVCEYLRVTSGVFGRLAGEDVEGEVLKDMLAAGRFAAVTTTYVKGKLLPREVVEKAVLHSVIDFYDNATNGNKLRGGMKNAFNSLSIIYPTISTSPPLRRLSRLIEATHALSEYSLTLTPGVPLKPVQIRLHPQPLEILSRVLQSNPKAYLQLPSLIKIATDLVDGVSQHEDEMDESEVVRIKRTVVGMCIEAALAEDDFETAVSYVVNKLVPGYTPVGGDTAWQAALQTGRYRSPSMLAESMEGVATARGIERLNKRMEVLSQAMIICPVEAVMDVVRTWKGCEDELERLLELEVQEEERHAGLGWVGGISKATGGGLLKAPMSLLGVASSAGGLVKGLGGSAFPLRGSRQDDGRSSGEFERGEDGERVRKRDVISGMVTSGLASGIGWMLGAKVEDMNAK</sequence>
<gene>
    <name evidence="7" type="ORF">TWF481_011093</name>
</gene>
<feature type="domain" description="Sec39" evidence="6">
    <location>
        <begin position="18"/>
        <end position="671"/>
    </location>
</feature>
<dbReference type="AlphaFoldDB" id="A0AAV9VZ55"/>
<feature type="region of interest" description="Disordered" evidence="5">
    <location>
        <begin position="717"/>
        <end position="738"/>
    </location>
</feature>
<accession>A0AAV9VZ55</accession>
<dbReference type="EMBL" id="JAVHJL010000008">
    <property type="protein sequence ID" value="KAK6498505.1"/>
    <property type="molecule type" value="Genomic_DNA"/>
</dbReference>
<evidence type="ECO:0000256" key="3">
    <source>
        <dbReference type="ARBA" id="ARBA00022824"/>
    </source>
</evidence>
<dbReference type="GO" id="GO:0015031">
    <property type="term" value="P:protein transport"/>
    <property type="evidence" value="ECO:0007669"/>
    <property type="project" value="UniProtKB-KW"/>
</dbReference>
<organism evidence="7 8">
    <name type="scientific">Arthrobotrys musiformis</name>
    <dbReference type="NCBI Taxonomy" id="47236"/>
    <lineage>
        <taxon>Eukaryota</taxon>
        <taxon>Fungi</taxon>
        <taxon>Dikarya</taxon>
        <taxon>Ascomycota</taxon>
        <taxon>Pezizomycotina</taxon>
        <taxon>Orbiliomycetes</taxon>
        <taxon>Orbiliales</taxon>
        <taxon>Orbiliaceae</taxon>
        <taxon>Arthrobotrys</taxon>
    </lineage>
</organism>
<evidence type="ECO:0000256" key="4">
    <source>
        <dbReference type="ARBA" id="ARBA00022927"/>
    </source>
</evidence>
<keyword evidence="2" id="KW-0813">Transport</keyword>